<dbReference type="RefSeq" id="WP_255895396.1">
    <property type="nucleotide sequence ID" value="NZ_JAMZEG020000002.1"/>
</dbReference>
<gene>
    <name evidence="1" type="ORF">M3I01_008660</name>
</gene>
<accession>A0ABT5WDU8</accession>
<proteinExistence type="predicted"/>
<evidence type="ECO:0000313" key="2">
    <source>
        <dbReference type="Proteomes" id="UP001139522"/>
    </source>
</evidence>
<dbReference type="EMBL" id="JAMZEG020000002">
    <property type="protein sequence ID" value="MDE8602994.1"/>
    <property type="molecule type" value="Genomic_DNA"/>
</dbReference>
<comment type="caution">
    <text evidence="1">The sequence shown here is derived from an EMBL/GenBank/DDBJ whole genome shotgun (WGS) entry which is preliminary data.</text>
</comment>
<dbReference type="Proteomes" id="UP001139522">
    <property type="component" value="Unassembled WGS sequence"/>
</dbReference>
<evidence type="ECO:0000313" key="1">
    <source>
        <dbReference type="EMBL" id="MDE8602994.1"/>
    </source>
</evidence>
<sequence length="176" mass="20219">MDEEKELKEISDLRWGFIDKVFKSKKEDFKSRYPLDSIYDNAAALSAYGSRTPDVFQYLLTLLEADIDIVSISAKGAIVSNAFALSSKEKLSSKAYYTSQSVEDLFDISFGVFFKSPSVGYVKIIVKALYCWELDNVNRWCTNKKSNQEWFSRFDNLDNSFKGLKKETIRFVNSKS</sequence>
<reference evidence="1" key="1">
    <citation type="submission" date="2023-01" db="EMBL/GenBank/DDBJ databases">
        <title>Psychroserpens sp. MSW6 and Marinomonas sp. RSW2, isolated from seawater.</title>
        <authorList>
            <person name="Kristyanto S."/>
            <person name="Jung J."/>
            <person name="Kim J.M."/>
            <person name="Jeon C.O."/>
        </authorList>
    </citation>
    <scope>NUCLEOTIDE SEQUENCE</scope>
    <source>
        <strain evidence="1">RSW2</strain>
    </source>
</reference>
<keyword evidence="2" id="KW-1185">Reference proteome</keyword>
<protein>
    <submittedName>
        <fullName evidence="1">Uncharacterized protein</fullName>
    </submittedName>
</protein>
<organism evidence="1 2">
    <name type="scientific">Marinomonas maritima</name>
    <dbReference type="NCBI Taxonomy" id="2940935"/>
    <lineage>
        <taxon>Bacteria</taxon>
        <taxon>Pseudomonadati</taxon>
        <taxon>Pseudomonadota</taxon>
        <taxon>Gammaproteobacteria</taxon>
        <taxon>Oceanospirillales</taxon>
        <taxon>Oceanospirillaceae</taxon>
        <taxon>Marinomonas</taxon>
    </lineage>
</organism>
<name>A0ABT5WDU8_9GAMM</name>